<organism evidence="3 4">
    <name type="scientific">Rubrobacter marinus</name>
    <dbReference type="NCBI Taxonomy" id="2653852"/>
    <lineage>
        <taxon>Bacteria</taxon>
        <taxon>Bacillati</taxon>
        <taxon>Actinomycetota</taxon>
        <taxon>Rubrobacteria</taxon>
        <taxon>Rubrobacterales</taxon>
        <taxon>Rubrobacteraceae</taxon>
        <taxon>Rubrobacter</taxon>
    </lineage>
</organism>
<dbReference type="Proteomes" id="UP000502706">
    <property type="component" value="Plasmid unnamed1"/>
</dbReference>
<dbReference type="PANTHER" id="PTHR32204">
    <property type="entry name" value="ATPASE RAVA"/>
    <property type="match status" value="1"/>
</dbReference>
<dbReference type="EMBL" id="CP045122">
    <property type="protein sequence ID" value="QIN81078.1"/>
    <property type="molecule type" value="Genomic_DNA"/>
</dbReference>
<evidence type="ECO:0000259" key="2">
    <source>
        <dbReference type="Pfam" id="PF20030"/>
    </source>
</evidence>
<dbReference type="PRINTS" id="PR00300">
    <property type="entry name" value="CLPPROTEASEA"/>
</dbReference>
<evidence type="ECO:0000313" key="4">
    <source>
        <dbReference type="Proteomes" id="UP000502706"/>
    </source>
</evidence>
<dbReference type="KEGG" id="rmar:GBA65_21820"/>
<reference evidence="3 4" key="1">
    <citation type="submission" date="2019-10" db="EMBL/GenBank/DDBJ databases">
        <title>Rubrobacter sp nov SCSIO 52915 isolated from a deep-sea sediment in the South China Sea.</title>
        <authorList>
            <person name="Chen R.W."/>
        </authorList>
    </citation>
    <scope>NUCLEOTIDE SEQUENCE [LARGE SCALE GENOMIC DNA]</scope>
    <source>
        <strain evidence="3 4">SCSIO 52915</strain>
        <plasmid evidence="3 4">unnamed1</plasmid>
    </source>
</reference>
<geneLocation type="plasmid" evidence="3 4">
    <name>unnamed1</name>
</geneLocation>
<dbReference type="PANTHER" id="PTHR32204:SF0">
    <property type="entry name" value="ATPASE RAVA"/>
    <property type="match status" value="1"/>
</dbReference>
<feature type="domain" description="ATPase RavA-like AAA lid" evidence="1">
    <location>
        <begin position="240"/>
        <end position="307"/>
    </location>
</feature>
<name>A0A6G8Q3Q3_9ACTN</name>
<dbReference type="RefSeq" id="WP_166398788.1">
    <property type="nucleotide sequence ID" value="NZ_CP045122.1"/>
</dbReference>
<gene>
    <name evidence="3" type="ORF">GBA65_21820</name>
</gene>
<dbReference type="Pfam" id="PF17868">
    <property type="entry name" value="AAA_lid_8"/>
    <property type="match status" value="1"/>
</dbReference>
<proteinExistence type="predicted"/>
<dbReference type="InterPro" id="IPR045427">
    <property type="entry name" value="MoxR"/>
</dbReference>
<evidence type="ECO:0000313" key="3">
    <source>
        <dbReference type="EMBL" id="QIN81078.1"/>
    </source>
</evidence>
<keyword evidence="4" id="KW-1185">Reference proteome</keyword>
<feature type="domain" description="MoxR" evidence="2">
    <location>
        <begin position="15"/>
        <end position="224"/>
    </location>
</feature>
<dbReference type="SUPFAM" id="SSF52540">
    <property type="entry name" value="P-loop containing nucleoside triphosphate hydrolases"/>
    <property type="match status" value="1"/>
</dbReference>
<dbReference type="AlphaFoldDB" id="A0A6G8Q3Q3"/>
<dbReference type="Pfam" id="PF20030">
    <property type="entry name" value="bpMoxR"/>
    <property type="match status" value="1"/>
</dbReference>
<keyword evidence="3" id="KW-0614">Plasmid</keyword>
<dbReference type="InterPro" id="IPR001270">
    <property type="entry name" value="ClpA/B"/>
</dbReference>
<dbReference type="GO" id="GO:0005524">
    <property type="term" value="F:ATP binding"/>
    <property type="evidence" value="ECO:0007669"/>
    <property type="project" value="InterPro"/>
</dbReference>
<evidence type="ECO:0000259" key="1">
    <source>
        <dbReference type="Pfam" id="PF17868"/>
    </source>
</evidence>
<dbReference type="Gene3D" id="3.40.50.300">
    <property type="entry name" value="P-loop containing nucleotide triphosphate hydrolases"/>
    <property type="match status" value="1"/>
</dbReference>
<dbReference type="InterPro" id="IPR041538">
    <property type="entry name" value="RavA-like_AAA_lid"/>
</dbReference>
<dbReference type="InterPro" id="IPR050513">
    <property type="entry name" value="RavA_ATPases"/>
</dbReference>
<protein>
    <submittedName>
        <fullName evidence="3">AAA domain-containing protein</fullName>
    </submittedName>
</protein>
<dbReference type="InterPro" id="IPR027417">
    <property type="entry name" value="P-loop_NTPase"/>
</dbReference>
<accession>A0A6G8Q3Q3</accession>
<sequence>MQPASIDDYKDPREKLLELERAISSRVFEREEEIRGFLIGLIARAHVLFLGPKGAAKSALARLLCDAVAWSGVPEGQDPYFRAQLARDSVLDELFGPVSAKGYEEDTFRRNTAGMLPEAKVGLLEEIYKSNPTVLSRLLTLLNEGVFKNGTEPERAVPLRLVVGTSNELPDGRDDNLDAFHDRFMLRYEVSYLKDRASQRKMMERANSNERRAPLSPIVTEEEIEQAAEQARGVDVSPVFDAIDDILVALADREIVPSDRRRAALVPLVKAQAYLEGRTSAVRGDLAVLSHALWEDPDHITEVTRIVLKEANPHAAHAHRLFDAAHDSYTAAMKAHRAAKAHGDAETPEAEKAREDETTAGMNAITALKNAARRLFELKEAAKDSGADPAAISKLLQKTTAMNEEVTQKCIGI</sequence>